<comment type="catalytic activity">
    <reaction evidence="8">
        <text>(sulfur carrier)-H + L-cysteine = (sulfur carrier)-SH + L-alanine</text>
        <dbReference type="Rhea" id="RHEA:43892"/>
        <dbReference type="Rhea" id="RHEA-COMP:14737"/>
        <dbReference type="Rhea" id="RHEA-COMP:14739"/>
        <dbReference type="ChEBI" id="CHEBI:29917"/>
        <dbReference type="ChEBI" id="CHEBI:35235"/>
        <dbReference type="ChEBI" id="CHEBI:57972"/>
        <dbReference type="ChEBI" id="CHEBI:64428"/>
        <dbReference type="EC" id="2.8.1.7"/>
    </reaction>
</comment>
<dbReference type="RefSeq" id="WP_167696097.1">
    <property type="nucleotide sequence ID" value="NZ_JAATLL010000004.1"/>
</dbReference>
<dbReference type="Gene3D" id="1.10.260.50">
    <property type="match status" value="1"/>
</dbReference>
<reference evidence="10" key="1">
    <citation type="submission" date="2020-03" db="EMBL/GenBank/DDBJ databases">
        <title>Spirochaetal bacteria isolated from arthropods constitute a novel genus Entomospira genus novum within the order Spirochaetales.</title>
        <authorList>
            <person name="Grana-Miraglia L."/>
            <person name="Sikutova S."/>
            <person name="Fingerle V."/>
            <person name="Sing A."/>
            <person name="Castillo-Ramirez S."/>
            <person name="Margos G."/>
            <person name="Rudolf I."/>
        </authorList>
    </citation>
    <scope>NUCLEOTIDE SEQUENCE</scope>
    <source>
        <strain evidence="10">BR149</strain>
    </source>
</reference>
<gene>
    <name evidence="10" type="ORF">HCT48_07405</name>
</gene>
<evidence type="ECO:0000313" key="10">
    <source>
        <dbReference type="EMBL" id="NIZ70030.1"/>
    </source>
</evidence>
<comment type="cofactor">
    <cofactor evidence="1">
        <name>pyridoxal 5'-phosphate</name>
        <dbReference type="ChEBI" id="CHEBI:597326"/>
    </cofactor>
</comment>
<organism evidence="10 11">
    <name type="scientific">Entomospira culicis</name>
    <dbReference type="NCBI Taxonomy" id="2719989"/>
    <lineage>
        <taxon>Bacteria</taxon>
        <taxon>Pseudomonadati</taxon>
        <taxon>Spirochaetota</taxon>
        <taxon>Spirochaetia</taxon>
        <taxon>Spirochaetales</taxon>
        <taxon>Spirochaetaceae</taxon>
        <taxon>Entomospira</taxon>
    </lineage>
</organism>
<keyword evidence="4" id="KW-0479">Metal-binding</keyword>
<evidence type="ECO:0000256" key="2">
    <source>
        <dbReference type="ARBA" id="ARBA00006490"/>
    </source>
</evidence>
<keyword evidence="10" id="KW-0032">Aminotransferase</keyword>
<dbReference type="Proteomes" id="UP000778951">
    <property type="component" value="Unassembled WGS sequence"/>
</dbReference>
<keyword evidence="3" id="KW-0808">Transferase</keyword>
<name>A0A968GLK4_9SPIO</name>
<dbReference type="SUPFAM" id="SSF53383">
    <property type="entry name" value="PLP-dependent transferases"/>
    <property type="match status" value="1"/>
</dbReference>
<evidence type="ECO:0000256" key="5">
    <source>
        <dbReference type="ARBA" id="ARBA00022898"/>
    </source>
</evidence>
<dbReference type="Gene3D" id="3.90.1150.10">
    <property type="entry name" value="Aspartate Aminotransferase, domain 1"/>
    <property type="match status" value="1"/>
</dbReference>
<evidence type="ECO:0000256" key="3">
    <source>
        <dbReference type="ARBA" id="ARBA00022679"/>
    </source>
</evidence>
<dbReference type="AlphaFoldDB" id="A0A968GLK4"/>
<dbReference type="InterPro" id="IPR015422">
    <property type="entry name" value="PyrdxlP-dep_Trfase_small"/>
</dbReference>
<evidence type="ECO:0000256" key="4">
    <source>
        <dbReference type="ARBA" id="ARBA00022723"/>
    </source>
</evidence>
<dbReference type="InterPro" id="IPR016454">
    <property type="entry name" value="Cysteine_dSase"/>
</dbReference>
<dbReference type="GO" id="GO:0051536">
    <property type="term" value="F:iron-sulfur cluster binding"/>
    <property type="evidence" value="ECO:0007669"/>
    <property type="project" value="UniProtKB-KW"/>
</dbReference>
<comment type="caution">
    <text evidence="10">The sequence shown here is derived from an EMBL/GenBank/DDBJ whole genome shotgun (WGS) entry which is preliminary data.</text>
</comment>
<dbReference type="InterPro" id="IPR015424">
    <property type="entry name" value="PyrdxlP-dep_Trfase"/>
</dbReference>
<sequence>MLKSKGMLYFDSAATAMLEQIFVEEAYRVALEYFANPSSLHEAGKRARGALSISREAIGRYLGLPADDLIFTSGATEANQLVLLSLLRSPARGTILMSEAEHPSMYENHRWLKQTGFSIKFVKVDKLGRLDLLDLQKLLTKEVRMLCCMAINYQSGAINDISAIRKVLDAYQAEHQSRSIHLHVDAAQLVVGHLYGEVSHWRCDSLALSAHKLGGAKGVGLLYWRGSKQAFLQGGGQEFGMRSGTENLFGVKTLELALHRVSQERDTQAQAKQALFYQAVADAGGVVYHQEATAREKSMYHYLVRFAPLPGEVVVRHLSEHGIMVGTNSACSGGNKERLRALMAQGIAMKEAGEIVRFSYSPWTPISQLEALSVALPQAMAELPR</sequence>
<evidence type="ECO:0000256" key="7">
    <source>
        <dbReference type="ARBA" id="ARBA00023014"/>
    </source>
</evidence>
<keyword evidence="6" id="KW-0408">Iron</keyword>
<evidence type="ECO:0000256" key="8">
    <source>
        <dbReference type="ARBA" id="ARBA00050776"/>
    </source>
</evidence>
<evidence type="ECO:0000256" key="1">
    <source>
        <dbReference type="ARBA" id="ARBA00001933"/>
    </source>
</evidence>
<dbReference type="PIRSF" id="PIRSF005572">
    <property type="entry name" value="NifS"/>
    <property type="match status" value="1"/>
</dbReference>
<dbReference type="InterPro" id="IPR015421">
    <property type="entry name" value="PyrdxlP-dep_Trfase_major"/>
</dbReference>
<proteinExistence type="inferred from homology"/>
<protein>
    <submittedName>
        <fullName evidence="10">Aminotransferase class V-fold PLP-dependent enzyme</fullName>
    </submittedName>
</protein>
<dbReference type="Pfam" id="PF00266">
    <property type="entry name" value="Aminotran_5"/>
    <property type="match status" value="1"/>
</dbReference>
<keyword evidence="11" id="KW-1185">Reference proteome</keyword>
<dbReference type="PANTHER" id="PTHR11601">
    <property type="entry name" value="CYSTEINE DESULFURYLASE FAMILY MEMBER"/>
    <property type="match status" value="1"/>
</dbReference>
<comment type="similarity">
    <text evidence="2">Belongs to the class-V pyridoxal-phosphate-dependent aminotransferase family. NifS/IscS subfamily.</text>
</comment>
<dbReference type="EMBL" id="JAATLM010000001">
    <property type="protein sequence ID" value="NIZ70030.1"/>
    <property type="molecule type" value="Genomic_DNA"/>
</dbReference>
<keyword evidence="5" id="KW-0663">Pyridoxal phosphate</keyword>
<feature type="domain" description="Aminotransferase class V" evidence="9">
    <location>
        <begin position="9"/>
        <end position="370"/>
    </location>
</feature>
<dbReference type="Gene3D" id="3.40.640.10">
    <property type="entry name" value="Type I PLP-dependent aspartate aminotransferase-like (Major domain)"/>
    <property type="match status" value="1"/>
</dbReference>
<evidence type="ECO:0000313" key="11">
    <source>
        <dbReference type="Proteomes" id="UP000778951"/>
    </source>
</evidence>
<dbReference type="InterPro" id="IPR000192">
    <property type="entry name" value="Aminotrans_V_dom"/>
</dbReference>
<dbReference type="GO" id="GO:0031071">
    <property type="term" value="F:cysteine desulfurase activity"/>
    <property type="evidence" value="ECO:0007669"/>
    <property type="project" value="UniProtKB-EC"/>
</dbReference>
<dbReference type="PANTHER" id="PTHR11601:SF34">
    <property type="entry name" value="CYSTEINE DESULFURASE"/>
    <property type="match status" value="1"/>
</dbReference>
<dbReference type="GO" id="GO:0008483">
    <property type="term" value="F:transaminase activity"/>
    <property type="evidence" value="ECO:0007669"/>
    <property type="project" value="UniProtKB-KW"/>
</dbReference>
<evidence type="ECO:0000256" key="6">
    <source>
        <dbReference type="ARBA" id="ARBA00023004"/>
    </source>
</evidence>
<keyword evidence="7" id="KW-0411">Iron-sulfur</keyword>
<dbReference type="GO" id="GO:0046872">
    <property type="term" value="F:metal ion binding"/>
    <property type="evidence" value="ECO:0007669"/>
    <property type="project" value="UniProtKB-KW"/>
</dbReference>
<evidence type="ECO:0000259" key="9">
    <source>
        <dbReference type="Pfam" id="PF00266"/>
    </source>
</evidence>
<accession>A0A968GLK4</accession>